<dbReference type="PANTHER" id="PTHR34391">
    <property type="entry name" value="UPF0658 GOLGI APPARATUS MEMBRANE PROTEIN C1952.10C-RELATED"/>
    <property type="match status" value="1"/>
</dbReference>
<keyword evidence="1" id="KW-0472">Membrane</keyword>
<dbReference type="Proteomes" id="UP001220324">
    <property type="component" value="Unassembled WGS sequence"/>
</dbReference>
<sequence length="407" mass="45710">MRSDVGAASVSTPIQSFSARTRSSVAFAKSAFSPHNNGQYVELDDFGVATSPIENDEPNLEHDHNRYASPPKRRRKLYIPHTLWTRLFAITGIIETLGTVGIESWIFISISKHFDDNGEEDATLRLRSFLGLYIFALFYELALSYDALRRKNTFQLIGLCICNLGLLVYGIIQTKEIKDTLSSLSGSTVNATHLWVQYRIALILVPVVLGVGTVCMSAVTWKLRAEFSWTIYKSISADLQMSWRYTTYQVYIALLKFDFFFIFGTQLQVLLALKDYTDEEFIIQAAMIPIAIISLILAARFCRLEKTKSLICIMVLFIVLIASFVNTVMKVFSGSDSGQLTSYRVSLTLFATLAVLLLAGTMANSVMCITNFRKGLKEHINNARKQAPAADTENAWTEDTKSRFVLN</sequence>
<evidence type="ECO:0000313" key="3">
    <source>
        <dbReference type="Proteomes" id="UP001220324"/>
    </source>
</evidence>
<gene>
    <name evidence="2" type="ORF">N7494_003315</name>
</gene>
<keyword evidence="1" id="KW-0812">Transmembrane</keyword>
<feature type="transmembrane region" description="Helical" evidence="1">
    <location>
        <begin position="83"/>
        <end position="108"/>
    </location>
</feature>
<dbReference type="AlphaFoldDB" id="A0AAD6GFL5"/>
<reference evidence="2 3" key="1">
    <citation type="journal article" date="2023" name="IMA Fungus">
        <title>Comparative genomic study of the Penicillium genus elucidates a diverse pangenome and 15 lateral gene transfer events.</title>
        <authorList>
            <person name="Petersen C."/>
            <person name="Sorensen T."/>
            <person name="Nielsen M.R."/>
            <person name="Sondergaard T.E."/>
            <person name="Sorensen J.L."/>
            <person name="Fitzpatrick D.A."/>
            <person name="Frisvad J.C."/>
            <person name="Nielsen K.L."/>
        </authorList>
    </citation>
    <scope>NUCLEOTIDE SEQUENCE [LARGE SCALE GENOMIC DNA]</scope>
    <source>
        <strain evidence="2 3">IBT 35679</strain>
    </source>
</reference>
<feature type="transmembrane region" description="Helical" evidence="1">
    <location>
        <begin position="200"/>
        <end position="221"/>
    </location>
</feature>
<evidence type="ECO:0000256" key="1">
    <source>
        <dbReference type="SAM" id="Phobius"/>
    </source>
</evidence>
<feature type="transmembrane region" description="Helical" evidence="1">
    <location>
        <begin position="281"/>
        <end position="298"/>
    </location>
</feature>
<protein>
    <submittedName>
        <fullName evidence="2">Uncharacterized protein</fullName>
    </submittedName>
</protein>
<keyword evidence="3" id="KW-1185">Reference proteome</keyword>
<keyword evidence="1" id="KW-1133">Transmembrane helix</keyword>
<evidence type="ECO:0000313" key="2">
    <source>
        <dbReference type="EMBL" id="KAJ5545730.1"/>
    </source>
</evidence>
<dbReference type="GO" id="GO:0005794">
    <property type="term" value="C:Golgi apparatus"/>
    <property type="evidence" value="ECO:0007669"/>
    <property type="project" value="TreeGrafter"/>
</dbReference>
<feature type="transmembrane region" description="Helical" evidence="1">
    <location>
        <begin position="250"/>
        <end position="269"/>
    </location>
</feature>
<feature type="transmembrane region" description="Helical" evidence="1">
    <location>
        <begin position="310"/>
        <end position="329"/>
    </location>
</feature>
<name>A0AAD6GFL5_9EURO</name>
<comment type="caution">
    <text evidence="2">The sequence shown here is derived from an EMBL/GenBank/DDBJ whole genome shotgun (WGS) entry which is preliminary data.</text>
</comment>
<dbReference type="PANTHER" id="PTHR34391:SF1">
    <property type="entry name" value="UPF0658 GOLGI APPARATUS MEMBRANE PROTEIN C1952.10C-RELATED"/>
    <property type="match status" value="1"/>
</dbReference>
<proteinExistence type="predicted"/>
<feature type="transmembrane region" description="Helical" evidence="1">
    <location>
        <begin position="349"/>
        <end position="369"/>
    </location>
</feature>
<dbReference type="EMBL" id="JAQIZZ010000003">
    <property type="protein sequence ID" value="KAJ5545730.1"/>
    <property type="molecule type" value="Genomic_DNA"/>
</dbReference>
<accession>A0AAD6GFL5</accession>
<dbReference type="InterPro" id="IPR040410">
    <property type="entry name" value="UPF0658_Golgi"/>
</dbReference>
<feature type="transmembrane region" description="Helical" evidence="1">
    <location>
        <begin position="154"/>
        <end position="172"/>
    </location>
</feature>
<feature type="transmembrane region" description="Helical" evidence="1">
    <location>
        <begin position="128"/>
        <end position="147"/>
    </location>
</feature>
<organism evidence="2 3">
    <name type="scientific">Penicillium frequentans</name>
    <dbReference type="NCBI Taxonomy" id="3151616"/>
    <lineage>
        <taxon>Eukaryota</taxon>
        <taxon>Fungi</taxon>
        <taxon>Dikarya</taxon>
        <taxon>Ascomycota</taxon>
        <taxon>Pezizomycotina</taxon>
        <taxon>Eurotiomycetes</taxon>
        <taxon>Eurotiomycetidae</taxon>
        <taxon>Eurotiales</taxon>
        <taxon>Aspergillaceae</taxon>
        <taxon>Penicillium</taxon>
    </lineage>
</organism>